<comment type="caution">
    <text evidence="1">The sequence shown here is derived from an EMBL/GenBank/DDBJ whole genome shotgun (WGS) entry which is preliminary data.</text>
</comment>
<reference evidence="1" key="1">
    <citation type="submission" date="2023-10" db="EMBL/GenBank/DDBJ databases">
        <authorList>
            <person name="Chen Y."/>
            <person name="Shah S."/>
            <person name="Dougan E. K."/>
            <person name="Thang M."/>
            <person name="Chan C."/>
        </authorList>
    </citation>
    <scope>NUCLEOTIDE SEQUENCE [LARGE SCALE GENOMIC DNA]</scope>
</reference>
<keyword evidence="2" id="KW-1185">Reference proteome</keyword>
<evidence type="ECO:0000313" key="2">
    <source>
        <dbReference type="Proteomes" id="UP001189429"/>
    </source>
</evidence>
<evidence type="ECO:0000313" key="1">
    <source>
        <dbReference type="EMBL" id="CAK0835168.1"/>
    </source>
</evidence>
<proteinExistence type="predicted"/>
<sequence>MGLLGQWPGEGSLLPLAGLLAWTLALLVACDRYYAPRPHVARGQRLAEESRAAELERLAAQSSQLVRELRELQELLPQRAREGAAPTAAQGQAGAVAPWTASGEAVPHEASAAQGMLREPLLSNPRRLAALYNLVTTNTASSGCYSFSASTDADVSSATCKDSNRCPICFLATGLSAAATLRIGKCSTAYIGSSTQLSNAVLEYTIINADTTYSLTVEAHATADFSASAVSTKTLSQSESTRALCYSGGSGTVAYLYFQQA</sequence>
<organism evidence="1 2">
    <name type="scientific">Prorocentrum cordatum</name>
    <dbReference type="NCBI Taxonomy" id="2364126"/>
    <lineage>
        <taxon>Eukaryota</taxon>
        <taxon>Sar</taxon>
        <taxon>Alveolata</taxon>
        <taxon>Dinophyceae</taxon>
        <taxon>Prorocentrales</taxon>
        <taxon>Prorocentraceae</taxon>
        <taxon>Prorocentrum</taxon>
    </lineage>
</organism>
<dbReference type="Proteomes" id="UP001189429">
    <property type="component" value="Unassembled WGS sequence"/>
</dbReference>
<accession>A0ABN9SSU8</accession>
<name>A0ABN9SSU8_9DINO</name>
<gene>
    <name evidence="1" type="ORF">PCOR1329_LOCUS32276</name>
</gene>
<dbReference type="EMBL" id="CAUYUJ010013003">
    <property type="protein sequence ID" value="CAK0835168.1"/>
    <property type="molecule type" value="Genomic_DNA"/>
</dbReference>
<protein>
    <submittedName>
        <fullName evidence="1">Uncharacterized protein</fullName>
    </submittedName>
</protein>